<dbReference type="EMBL" id="BNJF01000006">
    <property type="protein sequence ID" value="GHO49944.1"/>
    <property type="molecule type" value="Genomic_DNA"/>
</dbReference>
<name>A0A8J3IEV0_9CHLR</name>
<comment type="caution">
    <text evidence="1">The sequence shown here is derived from an EMBL/GenBank/DDBJ whole genome shotgun (WGS) entry which is preliminary data.</text>
</comment>
<reference evidence="1" key="1">
    <citation type="submission" date="2020-10" db="EMBL/GenBank/DDBJ databases">
        <title>Taxonomic study of unclassified bacteria belonging to the class Ktedonobacteria.</title>
        <authorList>
            <person name="Yabe S."/>
            <person name="Wang C.M."/>
            <person name="Zheng Y."/>
            <person name="Sakai Y."/>
            <person name="Cavaletti L."/>
            <person name="Monciardini P."/>
            <person name="Donadio S."/>
        </authorList>
    </citation>
    <scope>NUCLEOTIDE SEQUENCE</scope>
    <source>
        <strain evidence="1">SOSP1-1</strain>
    </source>
</reference>
<keyword evidence="2" id="KW-1185">Reference proteome</keyword>
<accession>A0A8J3IEV0</accession>
<dbReference type="AlphaFoldDB" id="A0A8J3IEV0"/>
<organism evidence="1 2">
    <name type="scientific">Ktedonospora formicarum</name>
    <dbReference type="NCBI Taxonomy" id="2778364"/>
    <lineage>
        <taxon>Bacteria</taxon>
        <taxon>Bacillati</taxon>
        <taxon>Chloroflexota</taxon>
        <taxon>Ktedonobacteria</taxon>
        <taxon>Ktedonobacterales</taxon>
        <taxon>Ktedonobacteraceae</taxon>
        <taxon>Ktedonospora</taxon>
    </lineage>
</organism>
<dbReference type="RefSeq" id="WP_220199009.1">
    <property type="nucleotide sequence ID" value="NZ_BNJF01000006.1"/>
</dbReference>
<evidence type="ECO:0000313" key="2">
    <source>
        <dbReference type="Proteomes" id="UP000612362"/>
    </source>
</evidence>
<protein>
    <submittedName>
        <fullName evidence="1">Uncharacterized protein</fullName>
    </submittedName>
</protein>
<dbReference type="Proteomes" id="UP000612362">
    <property type="component" value="Unassembled WGS sequence"/>
</dbReference>
<gene>
    <name evidence="1" type="ORF">KSX_81070</name>
</gene>
<evidence type="ECO:0000313" key="1">
    <source>
        <dbReference type="EMBL" id="GHO49944.1"/>
    </source>
</evidence>
<proteinExistence type="predicted"/>
<sequence length="80" mass="9341">MPHFLGSSAKPVLDAFNESHGRLTRRRVFVHAVPTELQVLEDWQGTVRSAEQRPQPLLEVDMRRGHCAFWQQKRRARSFS</sequence>